<dbReference type="OrthoDB" id="5217806at2759"/>
<feature type="compositionally biased region" description="Low complexity" evidence="1">
    <location>
        <begin position="373"/>
        <end position="392"/>
    </location>
</feature>
<evidence type="ECO:0000256" key="1">
    <source>
        <dbReference type="SAM" id="MobiDB-lite"/>
    </source>
</evidence>
<evidence type="ECO:0000313" key="4">
    <source>
        <dbReference type="Proteomes" id="UP000050424"/>
    </source>
</evidence>
<organism evidence="3 4">
    <name type="scientific">Neonectria ditissima</name>
    <dbReference type="NCBI Taxonomy" id="78410"/>
    <lineage>
        <taxon>Eukaryota</taxon>
        <taxon>Fungi</taxon>
        <taxon>Dikarya</taxon>
        <taxon>Ascomycota</taxon>
        <taxon>Pezizomycotina</taxon>
        <taxon>Sordariomycetes</taxon>
        <taxon>Hypocreomycetidae</taxon>
        <taxon>Hypocreales</taxon>
        <taxon>Nectriaceae</taxon>
        <taxon>Neonectria</taxon>
    </lineage>
</organism>
<feature type="region of interest" description="Disordered" evidence="1">
    <location>
        <begin position="373"/>
        <end position="430"/>
    </location>
</feature>
<dbReference type="EMBL" id="LKCW01000102">
    <property type="protein sequence ID" value="KPM39591.1"/>
    <property type="molecule type" value="Genomic_DNA"/>
</dbReference>
<protein>
    <submittedName>
        <fullName evidence="3">Uncharacterized protein</fullName>
    </submittedName>
</protein>
<proteinExistence type="predicted"/>
<feature type="transmembrane region" description="Helical" evidence="2">
    <location>
        <begin position="196"/>
        <end position="216"/>
    </location>
</feature>
<feature type="transmembrane region" description="Helical" evidence="2">
    <location>
        <begin position="92"/>
        <end position="121"/>
    </location>
</feature>
<dbReference type="STRING" id="78410.A0A0P7BF59"/>
<dbReference type="Proteomes" id="UP000050424">
    <property type="component" value="Unassembled WGS sequence"/>
</dbReference>
<feature type="transmembrane region" description="Helical" evidence="2">
    <location>
        <begin position="142"/>
        <end position="161"/>
    </location>
</feature>
<keyword evidence="2" id="KW-0472">Membrane</keyword>
<gene>
    <name evidence="3" type="ORF">AK830_g6952</name>
</gene>
<reference evidence="3 4" key="1">
    <citation type="submission" date="2015-09" db="EMBL/GenBank/DDBJ databases">
        <title>Draft genome of a European isolate of the apple canker pathogen Neonectria ditissima.</title>
        <authorList>
            <person name="Gomez-Cortecero A."/>
            <person name="Harrison R.J."/>
            <person name="Armitage A.D."/>
        </authorList>
    </citation>
    <scope>NUCLEOTIDE SEQUENCE [LARGE SCALE GENOMIC DNA]</scope>
    <source>
        <strain evidence="3 4">R09/05</strain>
    </source>
</reference>
<feature type="transmembrane region" description="Helical" evidence="2">
    <location>
        <begin position="47"/>
        <end position="72"/>
    </location>
</feature>
<keyword evidence="4" id="KW-1185">Reference proteome</keyword>
<feature type="transmembrane region" description="Helical" evidence="2">
    <location>
        <begin position="228"/>
        <end position="255"/>
    </location>
</feature>
<evidence type="ECO:0000313" key="3">
    <source>
        <dbReference type="EMBL" id="KPM39591.1"/>
    </source>
</evidence>
<keyword evidence="2" id="KW-0812">Transmembrane</keyword>
<evidence type="ECO:0000256" key="2">
    <source>
        <dbReference type="SAM" id="Phobius"/>
    </source>
</evidence>
<feature type="transmembrane region" description="Helical" evidence="2">
    <location>
        <begin position="15"/>
        <end position="35"/>
    </location>
</feature>
<sequence length="430" mass="47900">MGLFEFERYFIAHDALMFLTFIPCVIIFFCSLCLARRRHDTARTAFTYLKLALACLSVAIFLDICAYGLAIASTRLEYGGGYYYDASVLRTISLAQASAFAVAQLFESITDILVFLILLRLSTGILIVQSGNPAKGDKILKLASYGIAALLAILVIAKFGLRIHFNAVINDDDVNLSDSDINKLEDQFNSSRQIEFAFHVLTLVLAVAIVARSIMVKMQTRTEPRLGLSSNILIACAGLWLLRTVYAVAAMAASINLKDARNDPSYKNYFDITDVIFGIWPLFILLCLVFSLGRKRRNGLWSTEQPFMMVNPGGQQPSWGNGYNVAQNVAPPIPQQQQQNWVQNAPPQQQQSTYFVPPNQYAAPTQYQTYPQYAPQQQQPQGQPPLQQQNLQSPVSQTRSPPPHEDAMGLNHQADGTPPQTTPQTYYEKA</sequence>
<keyword evidence="2" id="KW-1133">Transmembrane helix</keyword>
<accession>A0A0P7BF59</accession>
<feature type="compositionally biased region" description="Low complexity" evidence="1">
    <location>
        <begin position="417"/>
        <end position="430"/>
    </location>
</feature>
<name>A0A0P7BF59_9HYPO</name>
<feature type="transmembrane region" description="Helical" evidence="2">
    <location>
        <begin position="275"/>
        <end position="293"/>
    </location>
</feature>
<dbReference type="AlphaFoldDB" id="A0A0P7BF59"/>
<comment type="caution">
    <text evidence="3">The sequence shown here is derived from an EMBL/GenBank/DDBJ whole genome shotgun (WGS) entry which is preliminary data.</text>
</comment>